<sequence>MKFSEMTVAAVAAVMGAGGLTAGAACCLLPLALAGIGVGAGHLERLVPLHTPLSAIALLKRGSRSASLTAP</sequence>
<reference evidence="1" key="1">
    <citation type="submission" date="2020-02" db="EMBL/GenBank/DDBJ databases">
        <authorList>
            <person name="Meier V. D."/>
        </authorList>
    </citation>
    <scope>NUCLEOTIDE SEQUENCE</scope>
    <source>
        <strain evidence="1">AVDCRST_MAG93</strain>
    </source>
</reference>
<dbReference type="EMBL" id="CADCTR010000414">
    <property type="protein sequence ID" value="CAA9238718.1"/>
    <property type="molecule type" value="Genomic_DNA"/>
</dbReference>
<name>A0A6J4I058_9CHLR</name>
<organism evidence="1">
    <name type="scientific">uncultured Chloroflexia bacterium</name>
    <dbReference type="NCBI Taxonomy" id="1672391"/>
    <lineage>
        <taxon>Bacteria</taxon>
        <taxon>Bacillati</taxon>
        <taxon>Chloroflexota</taxon>
        <taxon>Chloroflexia</taxon>
        <taxon>environmental samples</taxon>
    </lineage>
</organism>
<dbReference type="AlphaFoldDB" id="A0A6J4I058"/>
<dbReference type="PROSITE" id="PS51257">
    <property type="entry name" value="PROKAR_LIPOPROTEIN"/>
    <property type="match status" value="1"/>
</dbReference>
<protein>
    <submittedName>
        <fullName evidence="1">Uncharacterized protein</fullName>
    </submittedName>
</protein>
<evidence type="ECO:0000313" key="1">
    <source>
        <dbReference type="EMBL" id="CAA9238718.1"/>
    </source>
</evidence>
<gene>
    <name evidence="1" type="ORF">AVDCRST_MAG93-1225</name>
</gene>
<accession>A0A6J4I058</accession>
<proteinExistence type="predicted"/>